<feature type="compositionally biased region" description="Basic and acidic residues" evidence="1">
    <location>
        <begin position="1"/>
        <end position="26"/>
    </location>
</feature>
<feature type="region of interest" description="Disordered" evidence="1">
    <location>
        <begin position="1"/>
        <end position="79"/>
    </location>
</feature>
<feature type="compositionally biased region" description="Basic and acidic residues" evidence="1">
    <location>
        <begin position="40"/>
        <end position="49"/>
    </location>
</feature>
<feature type="compositionally biased region" description="Basic and acidic residues" evidence="1">
    <location>
        <begin position="56"/>
        <end position="65"/>
    </location>
</feature>
<evidence type="ECO:0000313" key="3">
    <source>
        <dbReference type="Proteomes" id="UP001595823"/>
    </source>
</evidence>
<evidence type="ECO:0000313" key="2">
    <source>
        <dbReference type="EMBL" id="MFC4333932.1"/>
    </source>
</evidence>
<reference evidence="3" key="1">
    <citation type="journal article" date="2019" name="Int. J. Syst. Evol. Microbiol.">
        <title>The Global Catalogue of Microorganisms (GCM) 10K type strain sequencing project: providing services to taxonomists for standard genome sequencing and annotation.</title>
        <authorList>
            <consortium name="The Broad Institute Genomics Platform"/>
            <consortium name="The Broad Institute Genome Sequencing Center for Infectious Disease"/>
            <person name="Wu L."/>
            <person name="Ma J."/>
        </authorList>
    </citation>
    <scope>NUCLEOTIDE SEQUENCE [LARGE SCALE GENOMIC DNA]</scope>
    <source>
        <strain evidence="3">IBRC-M 10908</strain>
    </source>
</reference>
<name>A0ABV8TTY6_9ACTN</name>
<accession>A0ABV8TTY6</accession>
<comment type="caution">
    <text evidence="2">The sequence shown here is derived from an EMBL/GenBank/DDBJ whole genome shotgun (WGS) entry which is preliminary data.</text>
</comment>
<organism evidence="2 3">
    <name type="scientific">Salininema proteolyticum</name>
    <dbReference type="NCBI Taxonomy" id="1607685"/>
    <lineage>
        <taxon>Bacteria</taxon>
        <taxon>Bacillati</taxon>
        <taxon>Actinomycetota</taxon>
        <taxon>Actinomycetes</taxon>
        <taxon>Glycomycetales</taxon>
        <taxon>Glycomycetaceae</taxon>
        <taxon>Salininema</taxon>
    </lineage>
</organism>
<protein>
    <submittedName>
        <fullName evidence="2">Uncharacterized protein</fullName>
    </submittedName>
</protein>
<dbReference type="EMBL" id="JBHSDK010000002">
    <property type="protein sequence ID" value="MFC4333932.1"/>
    <property type="molecule type" value="Genomic_DNA"/>
</dbReference>
<proteinExistence type="predicted"/>
<dbReference type="Proteomes" id="UP001595823">
    <property type="component" value="Unassembled WGS sequence"/>
</dbReference>
<sequence>MTTDQIEKKRTAARDNDSDKTGRLIDEDGDGVIDGIDLTGDGRADRKVDLSASTAKADDLTRVTGDDDGFMDSEPEEQM</sequence>
<keyword evidence="3" id="KW-1185">Reference proteome</keyword>
<dbReference type="RefSeq" id="WP_380617671.1">
    <property type="nucleotide sequence ID" value="NZ_JBHSDK010000002.1"/>
</dbReference>
<evidence type="ECO:0000256" key="1">
    <source>
        <dbReference type="SAM" id="MobiDB-lite"/>
    </source>
</evidence>
<feature type="compositionally biased region" description="Acidic residues" evidence="1">
    <location>
        <begin position="66"/>
        <end position="79"/>
    </location>
</feature>
<gene>
    <name evidence="2" type="ORF">ACFPET_01820</name>
</gene>